<evidence type="ECO:0000259" key="4">
    <source>
        <dbReference type="Pfam" id="PF06722"/>
    </source>
</evidence>
<evidence type="ECO:0000313" key="7">
    <source>
        <dbReference type="Proteomes" id="UP000004926"/>
    </source>
</evidence>
<proteinExistence type="inferred from homology"/>
<dbReference type="InterPro" id="IPR050426">
    <property type="entry name" value="Glycosyltransferase_28"/>
</dbReference>
<dbReference type="InterPro" id="IPR010610">
    <property type="entry name" value="EryCIII-like_C"/>
</dbReference>
<gene>
    <name evidence="6" type="ORF">SacmaDRAFT_4586</name>
</gene>
<feature type="domain" description="Erythromycin biosynthesis protein CIII-like C-terminal" evidence="4">
    <location>
        <begin position="227"/>
        <end position="368"/>
    </location>
</feature>
<dbReference type="CDD" id="cd03784">
    <property type="entry name" value="GT1_Gtf-like"/>
    <property type="match status" value="1"/>
</dbReference>
<dbReference type="Proteomes" id="UP000004926">
    <property type="component" value="Chromosome"/>
</dbReference>
<dbReference type="STRING" id="882083.SacmaDRAFT_4586"/>
<keyword evidence="3 6" id="KW-0808">Transferase</keyword>
<evidence type="ECO:0000256" key="2">
    <source>
        <dbReference type="ARBA" id="ARBA00022676"/>
    </source>
</evidence>
<evidence type="ECO:0000256" key="3">
    <source>
        <dbReference type="ARBA" id="ARBA00022679"/>
    </source>
</evidence>
<dbReference type="AlphaFoldDB" id="H5XBY2"/>
<dbReference type="GO" id="GO:0016758">
    <property type="term" value="F:hexosyltransferase activity"/>
    <property type="evidence" value="ECO:0007669"/>
    <property type="project" value="UniProtKB-ARBA"/>
</dbReference>
<organism evidence="6 7">
    <name type="scientific">Saccharomonospora marina XMU15</name>
    <dbReference type="NCBI Taxonomy" id="882083"/>
    <lineage>
        <taxon>Bacteria</taxon>
        <taxon>Bacillati</taxon>
        <taxon>Actinomycetota</taxon>
        <taxon>Actinomycetes</taxon>
        <taxon>Pseudonocardiales</taxon>
        <taxon>Pseudonocardiaceae</taxon>
        <taxon>Saccharomonospora</taxon>
    </lineage>
</organism>
<reference evidence="6 7" key="1">
    <citation type="journal article" date="2012" name="Stand. Genomic Sci.">
        <title>Genome sequence of the ocean sediment bacterium Saccharomonospora marina type strain (XMU15(T)).</title>
        <authorList>
            <person name="Klenk H.P."/>
            <person name="Lu M."/>
            <person name="Lucas S."/>
            <person name="Lapidus A."/>
            <person name="Copeland A."/>
            <person name="Pitluck S."/>
            <person name="Goodwin L.A."/>
            <person name="Han C."/>
            <person name="Tapia R."/>
            <person name="Brambilla E.M."/>
            <person name="Potter G."/>
            <person name="Land M."/>
            <person name="Ivanova N."/>
            <person name="Rohde M."/>
            <person name="Goker M."/>
            <person name="Detter J.C."/>
            <person name="Li W.J."/>
            <person name="Kyrpides N.C."/>
            <person name="Woyke T."/>
        </authorList>
    </citation>
    <scope>NUCLEOTIDE SEQUENCE [LARGE SCALE GENOMIC DNA]</scope>
    <source>
        <strain evidence="6 7">XMU15</strain>
    </source>
</reference>
<dbReference type="HOGENOM" id="CLU_000537_7_4_11"/>
<dbReference type="SUPFAM" id="SSF53756">
    <property type="entry name" value="UDP-Glycosyltransferase/glycogen phosphorylase"/>
    <property type="match status" value="1"/>
</dbReference>
<dbReference type="GO" id="GO:0008194">
    <property type="term" value="F:UDP-glycosyltransferase activity"/>
    <property type="evidence" value="ECO:0007669"/>
    <property type="project" value="InterPro"/>
</dbReference>
<evidence type="ECO:0000259" key="5">
    <source>
        <dbReference type="Pfam" id="PF21036"/>
    </source>
</evidence>
<feature type="domain" description="Erythromycin biosynthesis protein CIII-like N-terminal" evidence="5">
    <location>
        <begin position="22"/>
        <end position="210"/>
    </location>
</feature>
<evidence type="ECO:0000313" key="6">
    <source>
        <dbReference type="EMBL" id="EHR52769.1"/>
    </source>
</evidence>
<comment type="similarity">
    <text evidence="1">Belongs to the glycosyltransferase 28 family.</text>
</comment>
<dbReference type="PANTHER" id="PTHR48050:SF13">
    <property type="entry name" value="STEROL 3-BETA-GLUCOSYLTRANSFERASE UGT80A2"/>
    <property type="match status" value="1"/>
</dbReference>
<dbReference type="OrthoDB" id="5488434at2"/>
<dbReference type="eggNOG" id="COG1819">
    <property type="taxonomic scope" value="Bacteria"/>
</dbReference>
<protein>
    <submittedName>
        <fullName evidence="6">Glycosyl transferase, UDP-glucuronosyltransferase</fullName>
    </submittedName>
</protein>
<dbReference type="Gene3D" id="3.40.50.2000">
    <property type="entry name" value="Glycogen Phosphorylase B"/>
    <property type="match status" value="2"/>
</dbReference>
<dbReference type="InterPro" id="IPR048284">
    <property type="entry name" value="EryCIII-like_N"/>
</dbReference>
<dbReference type="EMBL" id="CM001439">
    <property type="protein sequence ID" value="EHR52769.1"/>
    <property type="molecule type" value="Genomic_DNA"/>
</dbReference>
<dbReference type="Pfam" id="PF06722">
    <property type="entry name" value="EryCIII-like_C"/>
    <property type="match status" value="1"/>
</dbReference>
<dbReference type="PANTHER" id="PTHR48050">
    <property type="entry name" value="STEROL 3-BETA-GLUCOSYLTRANSFERASE"/>
    <property type="match status" value="1"/>
</dbReference>
<sequence length="372" mass="39601">MRILFTTQPLSGHFFPLVPLAWACRLAGHEVLVATAENFVSVATRAGLPVTACGPPADFLAEAFAATRHYSLADRRYAHGQAFARASEQALPELGKLVDSWRPDVVVCERAETAGPLVAAAGGIPFAELHWGVAELREYRIAATQVLGAAGPGNALPVPDWVINPWPPTLRLPYAASHQSIRSIDYNGDTPVPDWALRGEGPPRVCVTFGTVLPEAYLDDVSGVVRTLLENLARLGLTVVVAVDEKVVADWPRLPTSVSHVGRMPLSEVMRTCVAAVHHGGQGTTLTALAANLPQLVLPVFDDQFDNAEAVERSGAGMILHPQELTAAVIGDRCHRLLSTGRYADAATRVAHEMSVQPAPSEIAAGLARLAA</sequence>
<name>H5XBY2_9PSEU</name>
<dbReference type="RefSeq" id="WP_009156147.1">
    <property type="nucleotide sequence ID" value="NZ_CM001439.1"/>
</dbReference>
<dbReference type="Pfam" id="PF21036">
    <property type="entry name" value="EryCIII-like_N"/>
    <property type="match status" value="1"/>
</dbReference>
<evidence type="ECO:0000256" key="1">
    <source>
        <dbReference type="ARBA" id="ARBA00006962"/>
    </source>
</evidence>
<dbReference type="GO" id="GO:0017000">
    <property type="term" value="P:antibiotic biosynthetic process"/>
    <property type="evidence" value="ECO:0007669"/>
    <property type="project" value="UniProtKB-ARBA"/>
</dbReference>
<keyword evidence="7" id="KW-1185">Reference proteome</keyword>
<accession>H5XBY2</accession>
<dbReference type="InterPro" id="IPR002213">
    <property type="entry name" value="UDP_glucos_trans"/>
</dbReference>
<keyword evidence="2" id="KW-0328">Glycosyltransferase</keyword>